<evidence type="ECO:0000256" key="1">
    <source>
        <dbReference type="ARBA" id="ARBA00022729"/>
    </source>
</evidence>
<dbReference type="Pfam" id="PF13517">
    <property type="entry name" value="FG-GAP_3"/>
    <property type="match status" value="2"/>
</dbReference>
<dbReference type="Gene3D" id="3.90.1720.10">
    <property type="entry name" value="endopeptidase domain like (from Nostoc punctiforme)"/>
    <property type="match status" value="1"/>
</dbReference>
<protein>
    <submittedName>
        <fullName evidence="3">VCBS repeat protein</fullName>
    </submittedName>
</protein>
<dbReference type="EMBL" id="QGHB01000012">
    <property type="protein sequence ID" value="PWK82842.1"/>
    <property type="molecule type" value="Genomic_DNA"/>
</dbReference>
<keyword evidence="1 2" id="KW-0732">Signal</keyword>
<dbReference type="PANTHER" id="PTHR44103:SF1">
    <property type="entry name" value="PROPROTEIN CONVERTASE P"/>
    <property type="match status" value="1"/>
</dbReference>
<accession>A0A316HRY5</accession>
<dbReference type="PANTHER" id="PTHR44103">
    <property type="entry name" value="PROPROTEIN CONVERTASE P"/>
    <property type="match status" value="1"/>
</dbReference>
<organism evidence="3 4">
    <name type="scientific">Lentzea atacamensis</name>
    <dbReference type="NCBI Taxonomy" id="531938"/>
    <lineage>
        <taxon>Bacteria</taxon>
        <taxon>Bacillati</taxon>
        <taxon>Actinomycetota</taxon>
        <taxon>Actinomycetes</taxon>
        <taxon>Pseudonocardiales</taxon>
        <taxon>Pseudonocardiaceae</taxon>
        <taxon>Lentzea</taxon>
    </lineage>
</organism>
<dbReference type="SUPFAM" id="SSF69318">
    <property type="entry name" value="Integrin alpha N-terminal domain"/>
    <property type="match status" value="1"/>
</dbReference>
<dbReference type="InterPro" id="IPR028994">
    <property type="entry name" value="Integrin_alpha_N"/>
</dbReference>
<dbReference type="RefSeq" id="WP_109640183.1">
    <property type="nucleotide sequence ID" value="NZ_QGHB01000012.1"/>
</dbReference>
<dbReference type="InterPro" id="IPR013517">
    <property type="entry name" value="FG-GAP"/>
</dbReference>
<name>A0A316HRY5_9PSEU</name>
<gene>
    <name evidence="3" type="ORF">C8D88_11292</name>
</gene>
<sequence>MMIRTALAVAAVCAGILGAPGVATAAADDFNVLLTCADTGHNQQMTRSQVLARAQSWIDEKVTYNQGGCYTNRFGNYRKDCSGHASMAWGARRSFTTSDISIISHHISWAELKPGDALNRPGEHVAIFERWEDAAKTRPVVLNHGGDPVYAHRTVWSAAYARTYQPIRYDHIVDDVPANTNSSLTGDNAQEIAAVAANGEVMAWRNAHGLSAERPWDANVVIAAGFTKENLRFADVDGDGDKDTLAVQDDGTVKAWRNAKGWAPAAELYDGDKLIADGFSRDNTFFADLNGDRRAEIIAVMPNGDVIAWRNATGFANERPWEGSVKIATGFTSDNLFFADLDNDGRAEIATVAGDGVVRAWKNVGGFAEFPFADEKKIATGFTKDNVHFGDINGDGRAEIVTVQDDGKVVAWQNNLGHADNPFGDSKVIGEGFGNDNIFFL</sequence>
<proteinExistence type="predicted"/>
<dbReference type="AlphaFoldDB" id="A0A316HRY5"/>
<comment type="caution">
    <text evidence="3">The sequence shown here is derived from an EMBL/GenBank/DDBJ whole genome shotgun (WGS) entry which is preliminary data.</text>
</comment>
<feature type="signal peptide" evidence="2">
    <location>
        <begin position="1"/>
        <end position="25"/>
    </location>
</feature>
<evidence type="ECO:0000256" key="2">
    <source>
        <dbReference type="SAM" id="SignalP"/>
    </source>
</evidence>
<evidence type="ECO:0000313" key="3">
    <source>
        <dbReference type="EMBL" id="PWK82842.1"/>
    </source>
</evidence>
<reference evidence="3 4" key="1">
    <citation type="submission" date="2018-05" db="EMBL/GenBank/DDBJ databases">
        <title>Genomic Encyclopedia of Type Strains, Phase IV (KMG-IV): sequencing the most valuable type-strain genomes for metagenomic binning, comparative biology and taxonomic classification.</title>
        <authorList>
            <person name="Goeker M."/>
        </authorList>
    </citation>
    <scope>NUCLEOTIDE SEQUENCE [LARGE SCALE GENOMIC DNA]</scope>
    <source>
        <strain evidence="3 4">DSM 45480</strain>
    </source>
</reference>
<feature type="chain" id="PRO_5016371700" evidence="2">
    <location>
        <begin position="26"/>
        <end position="441"/>
    </location>
</feature>
<dbReference type="Proteomes" id="UP000246005">
    <property type="component" value="Unassembled WGS sequence"/>
</dbReference>
<evidence type="ECO:0000313" key="4">
    <source>
        <dbReference type="Proteomes" id="UP000246005"/>
    </source>
</evidence>